<dbReference type="InParanoid" id="A0A2I3T4A0"/>
<dbReference type="GeneTree" id="ENSGT00910000147698"/>
<dbReference type="Proteomes" id="UP000002277">
    <property type="component" value="Chromosome 9"/>
</dbReference>
<sequence>MRKCLRSDSPEAEPETGILVTEVCWESASEQKGCGKLSGGTPSKASFCPEGSSMAHIAGQICLTLERGSWQAFVPHAGYWPRLDRGYMNLLGLLSQSPMDWVTSTTQTHCLTDLVARSPKARCW</sequence>
<dbReference type="OMA" id="STMDWVA"/>
<reference evidence="1 2" key="1">
    <citation type="journal article" date="2005" name="Nature">
        <title>Initial sequence of the chimpanzee genome and comparison with the human genome.</title>
        <authorList>
            <consortium name="Chimpanzee sequencing and analysis consortium"/>
        </authorList>
    </citation>
    <scope>NUCLEOTIDE SEQUENCE [LARGE SCALE GENOMIC DNA]</scope>
</reference>
<keyword evidence="2" id="KW-1185">Reference proteome</keyword>
<evidence type="ECO:0000313" key="2">
    <source>
        <dbReference type="Proteomes" id="UP000002277"/>
    </source>
</evidence>
<reference evidence="1" key="3">
    <citation type="submission" date="2025-09" db="UniProtKB">
        <authorList>
            <consortium name="Ensembl"/>
        </authorList>
    </citation>
    <scope>IDENTIFICATION</scope>
</reference>
<dbReference type="EMBL" id="AACZ04029799">
    <property type="status" value="NOT_ANNOTATED_CDS"/>
    <property type="molecule type" value="Genomic_DNA"/>
</dbReference>
<protein>
    <submittedName>
        <fullName evidence="1">Uncharacterized protein</fullName>
    </submittedName>
</protein>
<dbReference type="Bgee" id="ENSPTRG00000049545">
    <property type="expression patterns" value="Expressed in cerebellum and 10 other cell types or tissues"/>
</dbReference>
<dbReference type="Ensembl" id="ENSPTRT00000110311.1">
    <property type="protein sequence ID" value="ENSPTRP00000084062.1"/>
    <property type="gene ID" value="ENSPTRG00000049545.1"/>
</dbReference>
<organism evidence="1 2">
    <name type="scientific">Pan troglodytes</name>
    <name type="common">Chimpanzee</name>
    <dbReference type="NCBI Taxonomy" id="9598"/>
    <lineage>
        <taxon>Eukaryota</taxon>
        <taxon>Metazoa</taxon>
        <taxon>Chordata</taxon>
        <taxon>Craniata</taxon>
        <taxon>Vertebrata</taxon>
        <taxon>Euteleostomi</taxon>
        <taxon>Mammalia</taxon>
        <taxon>Eutheria</taxon>
        <taxon>Euarchontoglires</taxon>
        <taxon>Primates</taxon>
        <taxon>Haplorrhini</taxon>
        <taxon>Catarrhini</taxon>
        <taxon>Hominidae</taxon>
        <taxon>Pan</taxon>
    </lineage>
</organism>
<accession>A0A2I3T4A0</accession>
<reference evidence="1" key="2">
    <citation type="submission" date="2025-08" db="UniProtKB">
        <authorList>
            <consortium name="Ensembl"/>
        </authorList>
    </citation>
    <scope>IDENTIFICATION</scope>
</reference>
<proteinExistence type="predicted"/>
<name>A0A2I3T4A0_PANTR</name>
<evidence type="ECO:0000313" key="1">
    <source>
        <dbReference type="Ensembl" id="ENSPTRP00000084062.1"/>
    </source>
</evidence>
<dbReference type="AlphaFoldDB" id="A0A2I3T4A0"/>